<reference evidence="1 2" key="1">
    <citation type="journal article" date="2014" name="Int. J. Syst. Evol. Microbiol.">
        <title>Listeria floridensis sp. nov., Listeria aquatica sp. nov., Listeria cornellensis sp. nov., Listeria riparia sp. nov. and Listeria grandensis sp. nov., from agricultural and natural environments.</title>
        <authorList>
            <person name="den Bakker H.C."/>
            <person name="Warchocki S."/>
            <person name="Wright E.M."/>
            <person name="Allred A.F."/>
            <person name="Ahlstrom C."/>
            <person name="Manuel C.S."/>
            <person name="Stasiewicz M.J."/>
            <person name="Burrell A."/>
            <person name="Roof S."/>
            <person name="Strawn L."/>
            <person name="Fortes E.D."/>
            <person name="Nightingale K.K."/>
            <person name="Kephart D."/>
            <person name="Wiedmann M."/>
        </authorList>
    </citation>
    <scope>NUCLEOTIDE SEQUENCE [LARGE SCALE GENOMIC DNA]</scope>
    <source>
        <strain evidence="1 2">FSL S10-1187</strain>
    </source>
</reference>
<proteinExistence type="predicted"/>
<comment type="caution">
    <text evidence="1">The sequence shown here is derived from an EMBL/GenBank/DDBJ whole genome shotgun (WGS) entry which is preliminary data.</text>
</comment>
<dbReference type="PANTHER" id="PTHR30143:SF0">
    <property type="entry name" value="2-KETO-4-PENTENOATE HYDRATASE"/>
    <property type="match status" value="1"/>
</dbReference>
<organism evidence="1 2">
    <name type="scientific">Listeria floridensis FSL S10-1187</name>
    <dbReference type="NCBI Taxonomy" id="1265817"/>
    <lineage>
        <taxon>Bacteria</taxon>
        <taxon>Bacillati</taxon>
        <taxon>Bacillota</taxon>
        <taxon>Bacilli</taxon>
        <taxon>Bacillales</taxon>
        <taxon>Listeriaceae</taxon>
        <taxon>Listeria</taxon>
    </lineage>
</organism>
<keyword evidence="2" id="KW-1185">Reference proteome</keyword>
<dbReference type="InterPro" id="IPR050772">
    <property type="entry name" value="Hydratase-Decarb/MhpD_sf"/>
</dbReference>
<dbReference type="InterPro" id="IPR036663">
    <property type="entry name" value="Fumarylacetoacetase_C_sf"/>
</dbReference>
<name>A0ABN0RCH1_9LIST</name>
<evidence type="ECO:0000313" key="1">
    <source>
        <dbReference type="EMBL" id="EUJ26754.1"/>
    </source>
</evidence>
<dbReference type="Gene3D" id="3.90.850.10">
    <property type="entry name" value="Fumarylacetoacetase-like, C-terminal domain"/>
    <property type="match status" value="1"/>
</dbReference>
<accession>A0ABN0RCH1</accession>
<dbReference type="Proteomes" id="UP000019249">
    <property type="component" value="Unassembled WGS sequence"/>
</dbReference>
<evidence type="ECO:0000313" key="2">
    <source>
        <dbReference type="Proteomes" id="UP000019249"/>
    </source>
</evidence>
<sequence>MGLTSLAKLQQMNVDAPIYGYVFDSMVVEDGGHLKFSEYIHPKVEPEIGFVLKQELRGPGVTKEDVLAATDYIFPGIEVIDSRYLNFNFTMPDVVADNTSAAGAVFGTNVRKTDQMDLETIGVVLEINGGNSGPGRRSCGS</sequence>
<dbReference type="EMBL" id="AODF01000035">
    <property type="protein sequence ID" value="EUJ26754.1"/>
    <property type="molecule type" value="Genomic_DNA"/>
</dbReference>
<gene>
    <name evidence="1" type="ORF">MFLO_13895</name>
</gene>
<dbReference type="RefSeq" id="WP_338151530.1">
    <property type="nucleotide sequence ID" value="NZ_AODF01000035.1"/>
</dbReference>
<protein>
    <submittedName>
        <fullName evidence="1">2-keto-4-pentenoate hydratase</fullName>
    </submittedName>
</protein>
<dbReference type="SUPFAM" id="SSF56529">
    <property type="entry name" value="FAH"/>
    <property type="match status" value="1"/>
</dbReference>
<dbReference type="PANTHER" id="PTHR30143">
    <property type="entry name" value="ACID HYDRATASE"/>
    <property type="match status" value="1"/>
</dbReference>